<dbReference type="OrthoDB" id="3364639at2759"/>
<dbReference type="InterPro" id="IPR016197">
    <property type="entry name" value="Chromo-like_dom_sf"/>
</dbReference>
<organism evidence="2 3">
    <name type="scientific">Pisolithus tinctorius Marx 270</name>
    <dbReference type="NCBI Taxonomy" id="870435"/>
    <lineage>
        <taxon>Eukaryota</taxon>
        <taxon>Fungi</taxon>
        <taxon>Dikarya</taxon>
        <taxon>Basidiomycota</taxon>
        <taxon>Agaricomycotina</taxon>
        <taxon>Agaricomycetes</taxon>
        <taxon>Agaricomycetidae</taxon>
        <taxon>Boletales</taxon>
        <taxon>Sclerodermatineae</taxon>
        <taxon>Pisolithaceae</taxon>
        <taxon>Pisolithus</taxon>
    </lineage>
</organism>
<dbReference type="HOGENOM" id="CLU_000384_31_4_1"/>
<gene>
    <name evidence="2" type="ORF">M404DRAFT_18706</name>
</gene>
<keyword evidence="3" id="KW-1185">Reference proteome</keyword>
<dbReference type="InParanoid" id="A0A0C3PGV1"/>
<evidence type="ECO:0000313" key="3">
    <source>
        <dbReference type="Proteomes" id="UP000054217"/>
    </source>
</evidence>
<evidence type="ECO:0000256" key="1">
    <source>
        <dbReference type="SAM" id="MobiDB-lite"/>
    </source>
</evidence>
<reference evidence="2 3" key="1">
    <citation type="submission" date="2014-04" db="EMBL/GenBank/DDBJ databases">
        <authorList>
            <consortium name="DOE Joint Genome Institute"/>
            <person name="Kuo A."/>
            <person name="Kohler A."/>
            <person name="Costa M.D."/>
            <person name="Nagy L.G."/>
            <person name="Floudas D."/>
            <person name="Copeland A."/>
            <person name="Barry K.W."/>
            <person name="Cichocki N."/>
            <person name="Veneault-Fourrey C."/>
            <person name="LaButti K."/>
            <person name="Lindquist E.A."/>
            <person name="Lipzen A."/>
            <person name="Lundell T."/>
            <person name="Morin E."/>
            <person name="Murat C."/>
            <person name="Sun H."/>
            <person name="Tunlid A."/>
            <person name="Henrissat B."/>
            <person name="Grigoriev I.V."/>
            <person name="Hibbett D.S."/>
            <person name="Martin F."/>
            <person name="Nordberg H.P."/>
            <person name="Cantor M.N."/>
            <person name="Hua S.X."/>
        </authorList>
    </citation>
    <scope>NUCLEOTIDE SEQUENCE [LARGE SCALE GENOMIC DNA]</scope>
    <source>
        <strain evidence="2 3">Marx 270</strain>
    </source>
</reference>
<dbReference type="SUPFAM" id="SSF54160">
    <property type="entry name" value="Chromo domain-like"/>
    <property type="match status" value="1"/>
</dbReference>
<dbReference type="Proteomes" id="UP000054217">
    <property type="component" value="Unassembled WGS sequence"/>
</dbReference>
<sequence>MHAIHPVFHVSQLEPAIPNTIPNQTQPPPPPVDVNGNLEFKVAEILNSKGTDKETTWVLATELDNASELVQEYHDWNPDKPSPFKK</sequence>
<name>A0A0C3PGV1_PISTI</name>
<proteinExistence type="predicted"/>
<reference evidence="3" key="2">
    <citation type="submission" date="2015-01" db="EMBL/GenBank/DDBJ databases">
        <title>Evolutionary Origins and Diversification of the Mycorrhizal Mutualists.</title>
        <authorList>
            <consortium name="DOE Joint Genome Institute"/>
            <consortium name="Mycorrhizal Genomics Consortium"/>
            <person name="Kohler A."/>
            <person name="Kuo A."/>
            <person name="Nagy L.G."/>
            <person name="Floudas D."/>
            <person name="Copeland A."/>
            <person name="Barry K.W."/>
            <person name="Cichocki N."/>
            <person name="Veneault-Fourrey C."/>
            <person name="LaButti K."/>
            <person name="Lindquist E.A."/>
            <person name="Lipzen A."/>
            <person name="Lundell T."/>
            <person name="Morin E."/>
            <person name="Murat C."/>
            <person name="Riley R."/>
            <person name="Ohm R."/>
            <person name="Sun H."/>
            <person name="Tunlid A."/>
            <person name="Henrissat B."/>
            <person name="Grigoriev I.V."/>
            <person name="Hibbett D.S."/>
            <person name="Martin F."/>
        </authorList>
    </citation>
    <scope>NUCLEOTIDE SEQUENCE [LARGE SCALE GENOMIC DNA]</scope>
    <source>
        <strain evidence="3">Marx 270</strain>
    </source>
</reference>
<evidence type="ECO:0000313" key="2">
    <source>
        <dbReference type="EMBL" id="KIO13210.1"/>
    </source>
</evidence>
<dbReference type="AlphaFoldDB" id="A0A0C3PGV1"/>
<dbReference type="EMBL" id="KN831946">
    <property type="protein sequence ID" value="KIO13210.1"/>
    <property type="molecule type" value="Genomic_DNA"/>
</dbReference>
<protein>
    <submittedName>
        <fullName evidence="2">Uncharacterized protein</fullName>
    </submittedName>
</protein>
<accession>A0A0C3PGV1</accession>
<feature type="region of interest" description="Disordered" evidence="1">
    <location>
        <begin position="13"/>
        <end position="32"/>
    </location>
</feature>